<evidence type="ECO:0000256" key="1">
    <source>
        <dbReference type="ARBA" id="ARBA00009759"/>
    </source>
</evidence>
<dbReference type="GO" id="GO:0046872">
    <property type="term" value="F:metal ion binding"/>
    <property type="evidence" value="ECO:0007669"/>
    <property type="project" value="UniProtKB-KW"/>
</dbReference>
<evidence type="ECO:0000256" key="2">
    <source>
        <dbReference type="PIRSR" id="PIRSR600760-2"/>
    </source>
</evidence>
<name>A0A0J8AX49_BETVV</name>
<dbReference type="GO" id="GO:0008934">
    <property type="term" value="F:inositol monophosphate 1-phosphatase activity"/>
    <property type="evidence" value="ECO:0007669"/>
    <property type="project" value="TreeGrafter"/>
</dbReference>
<comment type="similarity">
    <text evidence="1">Belongs to the inositol monophosphatase superfamily.</text>
</comment>
<keyword evidence="2" id="KW-0479">Metal-binding</keyword>
<dbReference type="Gene3D" id="3.40.190.80">
    <property type="match status" value="1"/>
</dbReference>
<dbReference type="GO" id="GO:0007165">
    <property type="term" value="P:signal transduction"/>
    <property type="evidence" value="ECO:0007669"/>
    <property type="project" value="TreeGrafter"/>
</dbReference>
<reference evidence="3 4" key="1">
    <citation type="journal article" date="2014" name="Nature">
        <title>The genome of the recently domesticated crop plant sugar beet (Beta vulgaris).</title>
        <authorList>
            <person name="Dohm J.C."/>
            <person name="Minoche A.E."/>
            <person name="Holtgrawe D."/>
            <person name="Capella-Gutierrez S."/>
            <person name="Zakrzewski F."/>
            <person name="Tafer H."/>
            <person name="Rupp O."/>
            <person name="Sorensen T.R."/>
            <person name="Stracke R."/>
            <person name="Reinhardt R."/>
            <person name="Goesmann A."/>
            <person name="Kraft T."/>
            <person name="Schulz B."/>
            <person name="Stadler P.F."/>
            <person name="Schmidt T."/>
            <person name="Gabaldon T."/>
            <person name="Lehrach H."/>
            <person name="Weisshaar B."/>
            <person name="Himmelbauer H."/>
        </authorList>
    </citation>
    <scope>NUCLEOTIDE SEQUENCE [LARGE SCALE GENOMIC DNA]</scope>
    <source>
        <tissue evidence="3">Taproot</tissue>
    </source>
</reference>
<keyword evidence="4" id="KW-1185">Reference proteome</keyword>
<dbReference type="GO" id="GO:0006020">
    <property type="term" value="P:inositol metabolic process"/>
    <property type="evidence" value="ECO:0007669"/>
    <property type="project" value="TreeGrafter"/>
</dbReference>
<keyword evidence="2" id="KW-0460">Magnesium</keyword>
<accession>A0A0J8AX49</accession>
<gene>
    <name evidence="3" type="ORF">BVRB_032460</name>
</gene>
<evidence type="ECO:0008006" key="5">
    <source>
        <dbReference type="Google" id="ProtNLM"/>
    </source>
</evidence>
<dbReference type="Gramene" id="KMS93341">
    <property type="protein sequence ID" value="KMS93341"/>
    <property type="gene ID" value="BVRB_032460"/>
</dbReference>
<dbReference type="SUPFAM" id="SSF56655">
    <property type="entry name" value="Carbohydrate phosphatase"/>
    <property type="match status" value="1"/>
</dbReference>
<dbReference type="PANTHER" id="PTHR20854">
    <property type="entry name" value="INOSITOL MONOPHOSPHATASE"/>
    <property type="match status" value="1"/>
</dbReference>
<protein>
    <recommendedName>
        <fullName evidence="5">Inositol monophosphatase</fullName>
    </recommendedName>
</protein>
<feature type="non-terminal residue" evidence="3">
    <location>
        <position position="1"/>
    </location>
</feature>
<dbReference type="InterPro" id="IPR000760">
    <property type="entry name" value="Inositol_monophosphatase-like"/>
</dbReference>
<dbReference type="PANTHER" id="PTHR20854:SF4">
    <property type="entry name" value="INOSITOL-1-MONOPHOSPHATASE-RELATED"/>
    <property type="match status" value="1"/>
</dbReference>
<dbReference type="Pfam" id="PF00459">
    <property type="entry name" value="Inositol_P"/>
    <property type="match status" value="1"/>
</dbReference>
<evidence type="ECO:0000313" key="3">
    <source>
        <dbReference type="EMBL" id="KMS93341.1"/>
    </source>
</evidence>
<dbReference type="OrthoDB" id="10254945at2759"/>
<evidence type="ECO:0000313" key="4">
    <source>
        <dbReference type="Proteomes" id="UP000035740"/>
    </source>
</evidence>
<dbReference type="Proteomes" id="UP000035740">
    <property type="component" value="Unassembled WGS sequence"/>
</dbReference>
<proteinExistence type="inferred from homology"/>
<organism evidence="3 4">
    <name type="scientific">Beta vulgaris subsp. vulgaris</name>
    <name type="common">Beet</name>
    <dbReference type="NCBI Taxonomy" id="3555"/>
    <lineage>
        <taxon>Eukaryota</taxon>
        <taxon>Viridiplantae</taxon>
        <taxon>Streptophyta</taxon>
        <taxon>Embryophyta</taxon>
        <taxon>Tracheophyta</taxon>
        <taxon>Spermatophyta</taxon>
        <taxon>Magnoliopsida</taxon>
        <taxon>eudicotyledons</taxon>
        <taxon>Gunneridae</taxon>
        <taxon>Pentapetalae</taxon>
        <taxon>Caryophyllales</taxon>
        <taxon>Chenopodiaceae</taxon>
        <taxon>Betoideae</taxon>
        <taxon>Beta</taxon>
    </lineage>
</organism>
<comment type="cofactor">
    <cofactor evidence="2">
        <name>Mg(2+)</name>
        <dbReference type="ChEBI" id="CHEBI:18420"/>
    </cofactor>
</comment>
<feature type="binding site" evidence="2">
    <location>
        <position position="29"/>
    </location>
    <ligand>
        <name>Mg(2+)</name>
        <dbReference type="ChEBI" id="CHEBI:18420"/>
        <label>1</label>
        <note>catalytic</note>
    </ligand>
</feature>
<dbReference type="EMBL" id="KQ103813">
    <property type="protein sequence ID" value="KMS93341.1"/>
    <property type="molecule type" value="Genomic_DNA"/>
</dbReference>
<dbReference type="AlphaFoldDB" id="A0A0J8AX49"/>
<sequence length="80" mass="8440">ALSMCNVACGRADIFYEGLSPKQGPKPWDMGAGRLIVTEAGGVVMDHDGSKHDLASGRVLCASSESLARHVAQIISSRQK</sequence>